<dbReference type="EnsemblMetazoa" id="XM_014396672.1">
    <property type="protein sequence ID" value="XP_014252158.1"/>
    <property type="gene ID" value="LOC106668164"/>
</dbReference>
<accession>A0A8I6RXV4</accession>
<feature type="compositionally biased region" description="Basic and acidic residues" evidence="1">
    <location>
        <begin position="150"/>
        <end position="159"/>
    </location>
</feature>
<evidence type="ECO:0000256" key="1">
    <source>
        <dbReference type="SAM" id="MobiDB-lite"/>
    </source>
</evidence>
<dbReference type="KEGG" id="clec:106668164"/>
<organism evidence="2 3">
    <name type="scientific">Cimex lectularius</name>
    <name type="common">Bed bug</name>
    <name type="synonym">Acanthia lectularia</name>
    <dbReference type="NCBI Taxonomy" id="79782"/>
    <lineage>
        <taxon>Eukaryota</taxon>
        <taxon>Metazoa</taxon>
        <taxon>Ecdysozoa</taxon>
        <taxon>Arthropoda</taxon>
        <taxon>Hexapoda</taxon>
        <taxon>Insecta</taxon>
        <taxon>Pterygota</taxon>
        <taxon>Neoptera</taxon>
        <taxon>Paraneoptera</taxon>
        <taxon>Hemiptera</taxon>
        <taxon>Heteroptera</taxon>
        <taxon>Panheteroptera</taxon>
        <taxon>Cimicomorpha</taxon>
        <taxon>Cimicidae</taxon>
        <taxon>Cimex</taxon>
    </lineage>
</organism>
<sequence length="182" mass="21035">MWRNENFPFGHNYPMNYNYSPWYSIPHPKRKISMDSLDEDLPPAKICISEERMVSQLNGIHLSNDFTSHGKCSAQVEESQMNGETLPKLTICEEIKNMPTTSTQILPRQILERCRRPMNALVLWQPPTGDLGKLLGSIKEAKNEDEEKQTDDHPQRDVDMIEDDNNNNNEQIGSNRFFGRTI</sequence>
<dbReference type="RefSeq" id="XP_014252158.1">
    <property type="nucleotide sequence ID" value="XM_014396672.1"/>
</dbReference>
<name>A0A8I6RXV4_CIMLE</name>
<dbReference type="EnsemblMetazoa" id="XM_014396671.2">
    <property type="protein sequence ID" value="XP_014252157.1"/>
    <property type="gene ID" value="LOC106668164"/>
</dbReference>
<evidence type="ECO:0000313" key="2">
    <source>
        <dbReference type="EnsemblMetazoa" id="XP_014252156.1"/>
    </source>
</evidence>
<dbReference type="RefSeq" id="XP_014252157.1">
    <property type="nucleotide sequence ID" value="XM_014396671.2"/>
</dbReference>
<dbReference type="AlphaFoldDB" id="A0A8I6RXV4"/>
<dbReference type="RefSeq" id="XP_014252160.1">
    <property type="nucleotide sequence ID" value="XM_014396674.2"/>
</dbReference>
<dbReference type="GeneID" id="106668164"/>
<dbReference type="Proteomes" id="UP000494040">
    <property type="component" value="Unassembled WGS sequence"/>
</dbReference>
<dbReference type="OrthoDB" id="10022757at2759"/>
<dbReference type="EnsemblMetazoa" id="XM_014396674.2">
    <property type="protein sequence ID" value="XP_014252160.1"/>
    <property type="gene ID" value="LOC106668164"/>
</dbReference>
<reference evidence="2" key="1">
    <citation type="submission" date="2022-01" db="UniProtKB">
        <authorList>
            <consortium name="EnsemblMetazoa"/>
        </authorList>
    </citation>
    <scope>IDENTIFICATION</scope>
</reference>
<feature type="region of interest" description="Disordered" evidence="1">
    <location>
        <begin position="140"/>
        <end position="182"/>
    </location>
</feature>
<keyword evidence="3" id="KW-1185">Reference proteome</keyword>
<dbReference type="RefSeq" id="XP_014252156.1">
    <property type="nucleotide sequence ID" value="XM_014396670.2"/>
</dbReference>
<protein>
    <submittedName>
        <fullName evidence="2">Uncharacterized protein</fullName>
    </submittedName>
</protein>
<evidence type="ECO:0000313" key="3">
    <source>
        <dbReference type="Proteomes" id="UP000494040"/>
    </source>
</evidence>
<dbReference type="OMA" id="EVMNSER"/>
<dbReference type="EnsemblMetazoa" id="XM_014396670.2">
    <property type="protein sequence ID" value="XP_014252156.1"/>
    <property type="gene ID" value="LOC106668164"/>
</dbReference>
<proteinExistence type="predicted"/>